<name>S2JMH5_MUCC1</name>
<evidence type="ECO:0000259" key="7">
    <source>
        <dbReference type="Pfam" id="PF12896"/>
    </source>
</evidence>
<dbReference type="InterPro" id="IPR024977">
    <property type="entry name" value="Apc4-like_WD40_dom"/>
</dbReference>
<dbReference type="GO" id="GO:0051301">
    <property type="term" value="P:cell division"/>
    <property type="evidence" value="ECO:0007669"/>
    <property type="project" value="UniProtKB-KW"/>
</dbReference>
<dbReference type="eggNOG" id="KOG4640">
    <property type="taxonomic scope" value="Eukaryota"/>
</dbReference>
<dbReference type="SUPFAM" id="SSF50978">
    <property type="entry name" value="WD40 repeat-like"/>
    <property type="match status" value="1"/>
</dbReference>
<dbReference type="Pfam" id="PF12896">
    <property type="entry name" value="ANAPC4"/>
    <property type="match status" value="1"/>
</dbReference>
<dbReference type="EMBL" id="KE123908">
    <property type="protein sequence ID" value="EPB91541.1"/>
    <property type="molecule type" value="Genomic_DNA"/>
</dbReference>
<dbReference type="InParanoid" id="S2JMH5"/>
<dbReference type="OMA" id="PACERIQ"/>
<dbReference type="FunCoup" id="S2JMH5">
    <property type="interactions" value="408"/>
</dbReference>
<dbReference type="GO" id="GO:0070979">
    <property type="term" value="P:protein K11-linked ubiquitination"/>
    <property type="evidence" value="ECO:0007669"/>
    <property type="project" value="TreeGrafter"/>
</dbReference>
<dbReference type="PANTHER" id="PTHR13260">
    <property type="entry name" value="ANAPHASE PROMOTING COMPLEX SUBUNIT 4 APC4"/>
    <property type="match status" value="1"/>
</dbReference>
<dbReference type="VEuPathDB" id="FungiDB:HMPREF1544_01672"/>
<dbReference type="GO" id="GO:0005680">
    <property type="term" value="C:anaphase-promoting complex"/>
    <property type="evidence" value="ECO:0007669"/>
    <property type="project" value="InterPro"/>
</dbReference>
<dbReference type="GO" id="GO:0034399">
    <property type="term" value="C:nuclear periphery"/>
    <property type="evidence" value="ECO:0007669"/>
    <property type="project" value="TreeGrafter"/>
</dbReference>
<evidence type="ECO:0000256" key="4">
    <source>
        <dbReference type="ARBA" id="ARBA00022786"/>
    </source>
</evidence>
<dbReference type="InterPro" id="IPR024789">
    <property type="entry name" value="APC4"/>
</dbReference>
<dbReference type="PANTHER" id="PTHR13260:SF0">
    <property type="entry name" value="ANAPHASE-PROMOTING COMPLEX SUBUNIT 4"/>
    <property type="match status" value="1"/>
</dbReference>
<feature type="domain" description="Anaphase-promoting complex subunit 4 long" evidence="7">
    <location>
        <begin position="248"/>
        <end position="444"/>
    </location>
</feature>
<dbReference type="InterPro" id="IPR024790">
    <property type="entry name" value="APC4_long_dom"/>
</dbReference>
<dbReference type="AlphaFoldDB" id="S2JMH5"/>
<evidence type="ECO:0000313" key="8">
    <source>
        <dbReference type="EMBL" id="EPB91541.1"/>
    </source>
</evidence>
<dbReference type="InterPro" id="IPR036322">
    <property type="entry name" value="WD40_repeat_dom_sf"/>
</dbReference>
<reference evidence="9" key="1">
    <citation type="submission" date="2013-05" db="EMBL/GenBank/DDBJ databases">
        <title>The Genome sequence of Mucor circinelloides f. circinelloides 1006PhL.</title>
        <authorList>
            <consortium name="The Broad Institute Genomics Platform"/>
            <person name="Cuomo C."/>
            <person name="Earl A."/>
            <person name="Findley K."/>
            <person name="Lee S.C."/>
            <person name="Walker B."/>
            <person name="Young S."/>
            <person name="Zeng Q."/>
            <person name="Gargeya S."/>
            <person name="Fitzgerald M."/>
            <person name="Haas B."/>
            <person name="Abouelleil A."/>
            <person name="Allen A.W."/>
            <person name="Alvarado L."/>
            <person name="Arachchi H.M."/>
            <person name="Berlin A.M."/>
            <person name="Chapman S.B."/>
            <person name="Gainer-Dewar J."/>
            <person name="Goldberg J."/>
            <person name="Griggs A."/>
            <person name="Gujja S."/>
            <person name="Hansen M."/>
            <person name="Howarth C."/>
            <person name="Imamovic A."/>
            <person name="Ireland A."/>
            <person name="Larimer J."/>
            <person name="McCowan C."/>
            <person name="Murphy C."/>
            <person name="Pearson M."/>
            <person name="Poon T.W."/>
            <person name="Priest M."/>
            <person name="Roberts A."/>
            <person name="Saif S."/>
            <person name="Shea T."/>
            <person name="Sisk P."/>
            <person name="Sykes S."/>
            <person name="Wortman J."/>
            <person name="Nusbaum C."/>
            <person name="Birren B."/>
        </authorList>
    </citation>
    <scope>NUCLEOTIDE SEQUENCE [LARGE SCALE GENOMIC DNA]</scope>
    <source>
        <strain evidence="9">1006PhL</strain>
    </source>
</reference>
<gene>
    <name evidence="8" type="ORF">HMPREF1544_01672</name>
</gene>
<evidence type="ECO:0000313" key="9">
    <source>
        <dbReference type="Proteomes" id="UP000014254"/>
    </source>
</evidence>
<keyword evidence="2" id="KW-0132">Cell division</keyword>
<keyword evidence="9" id="KW-1185">Reference proteome</keyword>
<organism evidence="8 9">
    <name type="scientific">Mucor circinelloides f. circinelloides (strain 1006PhL)</name>
    <name type="common">Mucormycosis agent</name>
    <name type="synonym">Calyptromyces circinelloides</name>
    <dbReference type="NCBI Taxonomy" id="1220926"/>
    <lineage>
        <taxon>Eukaryota</taxon>
        <taxon>Fungi</taxon>
        <taxon>Fungi incertae sedis</taxon>
        <taxon>Mucoromycota</taxon>
        <taxon>Mucoromycotina</taxon>
        <taxon>Mucoromycetes</taxon>
        <taxon>Mucorales</taxon>
        <taxon>Mucorineae</taxon>
        <taxon>Mucoraceae</taxon>
        <taxon>Mucor</taxon>
    </lineage>
</organism>
<keyword evidence="5" id="KW-0131">Cell cycle</keyword>
<accession>S2JMH5</accession>
<evidence type="ECO:0000256" key="1">
    <source>
        <dbReference type="ARBA" id="ARBA00016067"/>
    </source>
</evidence>
<dbReference type="Pfam" id="PF12894">
    <property type="entry name" value="ANAPC4_WD40"/>
    <property type="match status" value="1"/>
</dbReference>
<proteinExistence type="predicted"/>
<protein>
    <recommendedName>
        <fullName evidence="1">Anaphase-promoting complex subunit 4</fullName>
    </recommendedName>
</protein>
<dbReference type="GO" id="GO:0031145">
    <property type="term" value="P:anaphase-promoting complex-dependent catabolic process"/>
    <property type="evidence" value="ECO:0007669"/>
    <property type="project" value="InterPro"/>
</dbReference>
<keyword evidence="4" id="KW-0833">Ubl conjugation pathway</keyword>
<dbReference type="OrthoDB" id="2110451at2759"/>
<dbReference type="STRING" id="1220926.S2JMH5"/>
<evidence type="ECO:0000256" key="3">
    <source>
        <dbReference type="ARBA" id="ARBA00022776"/>
    </source>
</evidence>
<evidence type="ECO:0000259" key="6">
    <source>
        <dbReference type="Pfam" id="PF12894"/>
    </source>
</evidence>
<evidence type="ECO:0000256" key="5">
    <source>
        <dbReference type="ARBA" id="ARBA00023306"/>
    </source>
</evidence>
<dbReference type="Proteomes" id="UP000014254">
    <property type="component" value="Unassembled WGS sequence"/>
</dbReference>
<evidence type="ECO:0000256" key="2">
    <source>
        <dbReference type="ARBA" id="ARBA00022618"/>
    </source>
</evidence>
<keyword evidence="3" id="KW-0498">Mitosis</keyword>
<sequence length="693" mass="78145">MTNEQEEAASFSFSQEKLLVDDAKLVSWCPTTDLVLLVSPTNTLTLYRSGITITRVWSVQHQVESNVNVVTWKPNGKEFVLGCENGVVYKVDITYHTPVITPCWTPANTDNAAILSLVWNNYEYKKKQMNIDGFDINAFDLEAALPTLSEEPPEEPLSRMAIARPKKIQLPVKPLKQSEMQSLLFAGDGKGQIQIILNGIYPIGSVALLDPSPKIQLEALEISTAQHVTSLQIITKPKSNSFEFVSYTLDTQILEDRKEEIHSISEVQTQLNYLLQYTKATLDVVKRHHDAYSGFTKAIARQAANYITNHNEDTSAMPEVEFFATLATGNVTESLQEFFSEYLTSQRIKQWESNAKHGYHNSLVIICEHILPACERIQLQLCKLLGYSLWTQRYGDFLKSEAVEDCIDKTRKLVSVAFEYSKALGSLTKSFEAFSKWITIVSQKIFDPDSVEFEHQSILCEDPELVADFLEKNFVQDALDIYFSQEAKNLPLLLADLSDTCTEMLKRPSEIVSTKIQVVSTSKVRLNGVSIQAQPRNKLISFTAMENGHQAIYYAALQTKPEAQLIILKRNFDDSLLKYVAYSLDGEITDFEFFDGKEIGVLAQMDEQTTVLQAISLTEADFQTIVNSKLSSSELTHVRTQQLDRMIQVKLGCNGAPRRRVLSVVASNGLLKVYFMDKSEEEDDSSEEEEEGM</sequence>
<feature type="domain" description="Anaphase-promoting complex subunit 4-like WD40" evidence="6">
    <location>
        <begin position="26"/>
        <end position="99"/>
    </location>
</feature>